<dbReference type="EMBL" id="GBXM01038432">
    <property type="protein sequence ID" value="JAH70145.1"/>
    <property type="molecule type" value="Transcribed_RNA"/>
</dbReference>
<organism evidence="1">
    <name type="scientific">Anguilla anguilla</name>
    <name type="common">European freshwater eel</name>
    <name type="synonym">Muraena anguilla</name>
    <dbReference type="NCBI Taxonomy" id="7936"/>
    <lineage>
        <taxon>Eukaryota</taxon>
        <taxon>Metazoa</taxon>
        <taxon>Chordata</taxon>
        <taxon>Craniata</taxon>
        <taxon>Vertebrata</taxon>
        <taxon>Euteleostomi</taxon>
        <taxon>Actinopterygii</taxon>
        <taxon>Neopterygii</taxon>
        <taxon>Teleostei</taxon>
        <taxon>Anguilliformes</taxon>
        <taxon>Anguillidae</taxon>
        <taxon>Anguilla</taxon>
    </lineage>
</organism>
<evidence type="ECO:0000313" key="1">
    <source>
        <dbReference type="EMBL" id="JAH70145.1"/>
    </source>
</evidence>
<reference evidence="1" key="1">
    <citation type="submission" date="2014-11" db="EMBL/GenBank/DDBJ databases">
        <authorList>
            <person name="Amaro Gonzalez C."/>
        </authorList>
    </citation>
    <scope>NUCLEOTIDE SEQUENCE</scope>
</reference>
<reference evidence="1" key="2">
    <citation type="journal article" date="2015" name="Fish Shellfish Immunol.">
        <title>Early steps in the European eel (Anguilla anguilla)-Vibrio vulnificus interaction in the gills: Role of the RtxA13 toxin.</title>
        <authorList>
            <person name="Callol A."/>
            <person name="Pajuelo D."/>
            <person name="Ebbesson L."/>
            <person name="Teles M."/>
            <person name="MacKenzie S."/>
            <person name="Amaro C."/>
        </authorList>
    </citation>
    <scope>NUCLEOTIDE SEQUENCE</scope>
</reference>
<protein>
    <submittedName>
        <fullName evidence="1">Uncharacterized protein</fullName>
    </submittedName>
</protein>
<dbReference type="AlphaFoldDB" id="A0A0E9UY58"/>
<proteinExistence type="predicted"/>
<accession>A0A0E9UY58</accession>
<sequence>MKDECTIRGKSNDSKAKPVFTWTKIKHNQSIKKCIYTKTTQ</sequence>
<name>A0A0E9UY58_ANGAN</name>